<dbReference type="AlphaFoldDB" id="U1NH07"/>
<dbReference type="HOGENOM" id="CLU_3338384_0_0_2"/>
<accession>U1NH07</accession>
<protein>
    <submittedName>
        <fullName evidence="1">Uncharacterized protein</fullName>
    </submittedName>
</protein>
<evidence type="ECO:0000313" key="2">
    <source>
        <dbReference type="Proteomes" id="UP000030710"/>
    </source>
</evidence>
<dbReference type="EMBL" id="KE356561">
    <property type="protein sequence ID" value="ERG96153.1"/>
    <property type="molecule type" value="Genomic_DNA"/>
</dbReference>
<organism evidence="1 2">
    <name type="scientific">Haloquadratum walsbyi J07HQW2</name>
    <dbReference type="NCBI Taxonomy" id="1238425"/>
    <lineage>
        <taxon>Archaea</taxon>
        <taxon>Methanobacteriati</taxon>
        <taxon>Methanobacteriota</taxon>
        <taxon>Stenosarchaea group</taxon>
        <taxon>Halobacteria</taxon>
        <taxon>Halobacteriales</taxon>
        <taxon>Haloferacaceae</taxon>
        <taxon>Haloquadratum</taxon>
    </lineage>
</organism>
<reference evidence="1 2" key="1">
    <citation type="journal article" date="2013" name="PLoS ONE">
        <title>Assembly-driven community genomics of a hypersaline microbial ecosystem.</title>
        <authorList>
            <person name="Podell S."/>
            <person name="Ugalde J.A."/>
            <person name="Narasingarao P."/>
            <person name="Banfield J.F."/>
            <person name="Heidelberg K.B."/>
            <person name="Allen E.E."/>
        </authorList>
    </citation>
    <scope>NUCLEOTIDE SEQUENCE [LARGE SCALE GENOMIC DNA]</scope>
    <source>
        <strain evidence="2">J07HQW2</strain>
    </source>
</reference>
<proteinExistence type="predicted"/>
<name>U1NH07_9EURY</name>
<gene>
    <name evidence="1" type="ORF">J07HQW2_02623</name>
</gene>
<evidence type="ECO:0000313" key="1">
    <source>
        <dbReference type="EMBL" id="ERG96153.1"/>
    </source>
</evidence>
<sequence>MMSLAIIKQMNITEEMTQLEAKVIVDASLIQTFTRKQ</sequence>
<dbReference type="Proteomes" id="UP000030710">
    <property type="component" value="Unassembled WGS sequence"/>
</dbReference>